<evidence type="ECO:0000313" key="3">
    <source>
        <dbReference type="Proteomes" id="UP000236584"/>
    </source>
</evidence>
<gene>
    <name evidence="2" type="ORF">C2R22_02505</name>
</gene>
<proteinExistence type="predicted"/>
<sequence length="180" mass="18709">MNTKTLVLGAVALVLVGCVGLLLGGFGPAPAADSDDTGSFPTETPDRTPSGEQGGSASDATATATPLPPFAFTVDGTEECGRTCRDVTSTVTNQQETTAEDVTVYTRVYAGRGTDGGVIWEGRERVGTLDAGASYTATRRVELSFTDAIAIQQNGGWVTVQTTVRTADRTLTLTDQRQVG</sequence>
<dbReference type="EMBL" id="CP026309">
    <property type="protein sequence ID" value="AUV80662.1"/>
    <property type="molecule type" value="Genomic_DNA"/>
</dbReference>
<name>A0A2I8VFE9_9EURY</name>
<dbReference type="OrthoDB" id="205469at2157"/>
<dbReference type="KEGG" id="srub:C2R22_02505"/>
<dbReference type="Proteomes" id="UP000236584">
    <property type="component" value="Chromosome"/>
</dbReference>
<evidence type="ECO:0000256" key="1">
    <source>
        <dbReference type="SAM" id="MobiDB-lite"/>
    </source>
</evidence>
<protein>
    <submittedName>
        <fullName evidence="2">Uncharacterized protein</fullName>
    </submittedName>
</protein>
<dbReference type="AlphaFoldDB" id="A0A2I8VFE9"/>
<dbReference type="GeneID" id="35590924"/>
<organism evidence="2 3">
    <name type="scientific">Salinigranum rubrum</name>
    <dbReference type="NCBI Taxonomy" id="755307"/>
    <lineage>
        <taxon>Archaea</taxon>
        <taxon>Methanobacteriati</taxon>
        <taxon>Methanobacteriota</taxon>
        <taxon>Stenosarchaea group</taxon>
        <taxon>Halobacteria</taxon>
        <taxon>Halobacteriales</taxon>
        <taxon>Haloferacaceae</taxon>
        <taxon>Salinigranum</taxon>
    </lineage>
</organism>
<dbReference type="RefSeq" id="WP_103424243.1">
    <property type="nucleotide sequence ID" value="NZ_CP026309.1"/>
</dbReference>
<keyword evidence="3" id="KW-1185">Reference proteome</keyword>
<dbReference type="PROSITE" id="PS51257">
    <property type="entry name" value="PROKAR_LIPOPROTEIN"/>
    <property type="match status" value="1"/>
</dbReference>
<evidence type="ECO:0000313" key="2">
    <source>
        <dbReference type="EMBL" id="AUV80662.1"/>
    </source>
</evidence>
<feature type="compositionally biased region" description="Low complexity" evidence="1">
    <location>
        <begin position="60"/>
        <end position="69"/>
    </location>
</feature>
<feature type="region of interest" description="Disordered" evidence="1">
    <location>
        <begin position="32"/>
        <end position="69"/>
    </location>
</feature>
<reference evidence="2 3" key="1">
    <citation type="submission" date="2018-01" db="EMBL/GenBank/DDBJ databases">
        <title>Complete genome sequence of Salinigranum rubrum GX10T, an extremely halophilic archaeon isolated from a marine solar saltern.</title>
        <authorList>
            <person name="Han S."/>
        </authorList>
    </citation>
    <scope>NUCLEOTIDE SEQUENCE [LARGE SCALE GENOMIC DNA]</scope>
    <source>
        <strain evidence="2 3">GX10</strain>
    </source>
</reference>
<accession>A0A2I8VFE9</accession>